<gene>
    <name evidence="7" type="ORF">SDC9_07960</name>
</gene>
<dbReference type="AlphaFoldDB" id="A0A644T5Z0"/>
<keyword evidence="4 6" id="KW-1133">Transmembrane helix</keyword>
<dbReference type="EMBL" id="VSSQ01000017">
    <property type="protein sequence ID" value="MPL62345.1"/>
    <property type="molecule type" value="Genomic_DNA"/>
</dbReference>
<evidence type="ECO:0000256" key="6">
    <source>
        <dbReference type="SAM" id="Phobius"/>
    </source>
</evidence>
<evidence type="ECO:0000256" key="2">
    <source>
        <dbReference type="ARBA" id="ARBA00022475"/>
    </source>
</evidence>
<dbReference type="GO" id="GO:0005436">
    <property type="term" value="F:sodium:phosphate symporter activity"/>
    <property type="evidence" value="ECO:0007669"/>
    <property type="project" value="InterPro"/>
</dbReference>
<evidence type="ECO:0000313" key="7">
    <source>
        <dbReference type="EMBL" id="MPL62345.1"/>
    </source>
</evidence>
<feature type="transmembrane region" description="Helical" evidence="6">
    <location>
        <begin position="240"/>
        <end position="259"/>
    </location>
</feature>
<keyword evidence="2" id="KW-1003">Cell membrane</keyword>
<dbReference type="PANTHER" id="PTHR10010">
    <property type="entry name" value="SOLUTE CARRIER FAMILY 34 SODIUM PHOSPHATE , MEMBER 2-RELATED"/>
    <property type="match status" value="1"/>
</dbReference>
<feature type="transmembrane region" description="Helical" evidence="6">
    <location>
        <begin position="104"/>
        <end position="124"/>
    </location>
</feature>
<feature type="transmembrane region" description="Helical" evidence="6">
    <location>
        <begin position="7"/>
        <end position="30"/>
    </location>
</feature>
<evidence type="ECO:0000256" key="5">
    <source>
        <dbReference type="ARBA" id="ARBA00023136"/>
    </source>
</evidence>
<accession>A0A644T5Z0</accession>
<feature type="transmembrane region" description="Helical" evidence="6">
    <location>
        <begin position="163"/>
        <end position="183"/>
    </location>
</feature>
<organism evidence="7">
    <name type="scientific">bioreactor metagenome</name>
    <dbReference type="NCBI Taxonomy" id="1076179"/>
    <lineage>
        <taxon>unclassified sequences</taxon>
        <taxon>metagenomes</taxon>
        <taxon>ecological metagenomes</taxon>
    </lineage>
</organism>
<dbReference type="InterPro" id="IPR003841">
    <property type="entry name" value="Na/Pi_transpt"/>
</dbReference>
<keyword evidence="5 6" id="KW-0472">Membrane</keyword>
<feature type="transmembrane region" description="Helical" evidence="6">
    <location>
        <begin position="190"/>
        <end position="206"/>
    </location>
</feature>
<reference evidence="7" key="1">
    <citation type="submission" date="2019-08" db="EMBL/GenBank/DDBJ databases">
        <authorList>
            <person name="Kucharzyk K."/>
            <person name="Murdoch R.W."/>
            <person name="Higgins S."/>
            <person name="Loffler F."/>
        </authorList>
    </citation>
    <scope>NUCLEOTIDE SEQUENCE</scope>
</reference>
<keyword evidence="3 6" id="KW-0812">Transmembrane</keyword>
<dbReference type="GO" id="GO:0005886">
    <property type="term" value="C:plasma membrane"/>
    <property type="evidence" value="ECO:0007669"/>
    <property type="project" value="UniProtKB-SubCell"/>
</dbReference>
<feature type="transmembrane region" description="Helical" evidence="6">
    <location>
        <begin position="50"/>
        <end position="74"/>
    </location>
</feature>
<feature type="transmembrane region" description="Helical" evidence="6">
    <location>
        <begin position="212"/>
        <end position="233"/>
    </location>
</feature>
<name>A0A644T5Z0_9ZZZZ</name>
<dbReference type="PANTHER" id="PTHR10010:SF46">
    <property type="entry name" value="SODIUM-DEPENDENT PHOSPHATE TRANSPORT PROTEIN 2B"/>
    <property type="match status" value="1"/>
</dbReference>
<protein>
    <recommendedName>
        <fullName evidence="8">Na+/Pi-cotransporter</fullName>
    </recommendedName>
</protein>
<dbReference type="NCBIfam" id="NF037997">
    <property type="entry name" value="Na_Pi_symport"/>
    <property type="match status" value="1"/>
</dbReference>
<comment type="caution">
    <text evidence="7">The sequence shown here is derived from an EMBL/GenBank/DDBJ whole genome shotgun (WGS) entry which is preliminary data.</text>
</comment>
<evidence type="ECO:0008006" key="8">
    <source>
        <dbReference type="Google" id="ProtNLM"/>
    </source>
</evidence>
<comment type="subcellular location">
    <subcellularLocation>
        <location evidence="1">Cell membrane</location>
        <topology evidence="1">Multi-pass membrane protein</topology>
    </subcellularLocation>
</comment>
<evidence type="ECO:0000256" key="4">
    <source>
        <dbReference type="ARBA" id="ARBA00022989"/>
    </source>
</evidence>
<feature type="transmembrane region" description="Helical" evidence="6">
    <location>
        <begin position="136"/>
        <end position="157"/>
    </location>
</feature>
<feature type="transmembrane region" description="Helical" evidence="6">
    <location>
        <begin position="81"/>
        <end position="98"/>
    </location>
</feature>
<dbReference type="GO" id="GO:0044341">
    <property type="term" value="P:sodium-dependent phosphate transport"/>
    <property type="evidence" value="ECO:0007669"/>
    <property type="project" value="InterPro"/>
</dbReference>
<sequence length="319" mass="35374">MSYQGYSLFISIVAIVFLFLFAIQKFSYYAEKTFKDDIKRILHKWTKVPIIGAFVGFVITAVLQSSTAVSVLLVTMTKSKLITLAGALAVLIGANLGTTLTVQLLSFKILDLAPYLIILGFILMRSKNKAKVYGEMVFYFGMIFSCLYLISVITHPMAESETVLQIASLASNIWLGIIIGFVLTNILQSSTLMTSIIVILAAKGILNFDQSFILILGSNLGTTTTALLAATVSSNDGKRIAIAHFLFSFVGIILFLPFIKQFSGFIQSLPFALHTQVAFSHFVFNFVIAVLALIFFKYYYKLLFLFVPARRNKKKLGII</sequence>
<dbReference type="Pfam" id="PF02690">
    <property type="entry name" value="Na_Pi_cotrans"/>
    <property type="match status" value="2"/>
</dbReference>
<evidence type="ECO:0000256" key="1">
    <source>
        <dbReference type="ARBA" id="ARBA00004651"/>
    </source>
</evidence>
<feature type="transmembrane region" description="Helical" evidence="6">
    <location>
        <begin position="279"/>
        <end position="300"/>
    </location>
</feature>
<proteinExistence type="predicted"/>
<evidence type="ECO:0000256" key="3">
    <source>
        <dbReference type="ARBA" id="ARBA00022692"/>
    </source>
</evidence>